<dbReference type="OrthoDB" id="16520at2759"/>
<dbReference type="PANTHER" id="PTHR11731:SF162">
    <property type="entry name" value="DIPEPTIDYL PEPTIDASE 4-RELATED"/>
    <property type="match status" value="1"/>
</dbReference>
<protein>
    <recommendedName>
        <fullName evidence="4">dipeptidyl-peptidase IV</fullName>
        <ecNumber evidence="4">3.4.14.5</ecNumber>
    </recommendedName>
    <alternativeName>
        <fullName evidence="12">Dipeptidyl peptidase IV</fullName>
    </alternativeName>
</protein>
<dbReference type="InParanoid" id="A0A218ZCB7"/>
<evidence type="ECO:0000313" key="17">
    <source>
        <dbReference type="Proteomes" id="UP000242519"/>
    </source>
</evidence>
<feature type="domain" description="Dipeptidylpeptidase IV N-terminal" evidence="15">
    <location>
        <begin position="100"/>
        <end position="456"/>
    </location>
</feature>
<evidence type="ECO:0000256" key="5">
    <source>
        <dbReference type="ARBA" id="ARBA00022438"/>
    </source>
</evidence>
<dbReference type="InterPro" id="IPR001375">
    <property type="entry name" value="Peptidase_S9_cat"/>
</dbReference>
<comment type="caution">
    <text evidence="16">The sequence shown here is derived from an EMBL/GenBank/DDBJ whole genome shotgun (WGS) entry which is preliminary data.</text>
</comment>
<organism evidence="16 17">
    <name type="scientific">Diplocarpon coronariae</name>
    <dbReference type="NCBI Taxonomy" id="2795749"/>
    <lineage>
        <taxon>Eukaryota</taxon>
        <taxon>Fungi</taxon>
        <taxon>Dikarya</taxon>
        <taxon>Ascomycota</taxon>
        <taxon>Pezizomycotina</taxon>
        <taxon>Leotiomycetes</taxon>
        <taxon>Helotiales</taxon>
        <taxon>Drepanopezizaceae</taxon>
        <taxon>Diplocarpon</taxon>
    </lineage>
</organism>
<dbReference type="GO" id="GO:0006508">
    <property type="term" value="P:proteolysis"/>
    <property type="evidence" value="ECO:0007669"/>
    <property type="project" value="UniProtKB-KW"/>
</dbReference>
<gene>
    <name evidence="16" type="ORF">B2J93_1748</name>
</gene>
<evidence type="ECO:0000256" key="2">
    <source>
        <dbReference type="ARBA" id="ARBA00004613"/>
    </source>
</evidence>
<evidence type="ECO:0000259" key="15">
    <source>
        <dbReference type="Pfam" id="PF00930"/>
    </source>
</evidence>
<evidence type="ECO:0000256" key="8">
    <source>
        <dbReference type="ARBA" id="ARBA00022729"/>
    </source>
</evidence>
<feature type="chain" id="PRO_5012217063" description="dipeptidyl-peptidase IV" evidence="13">
    <location>
        <begin position="24"/>
        <end position="790"/>
    </location>
</feature>
<keyword evidence="9" id="KW-0378">Hydrolase</keyword>
<dbReference type="InterPro" id="IPR050278">
    <property type="entry name" value="Serine_Prot_S9B/DPPIV"/>
</dbReference>
<dbReference type="Gene3D" id="3.40.50.1820">
    <property type="entry name" value="alpha/beta hydrolase"/>
    <property type="match status" value="1"/>
</dbReference>
<evidence type="ECO:0000313" key="16">
    <source>
        <dbReference type="EMBL" id="OWP05699.1"/>
    </source>
</evidence>
<comment type="subcellular location">
    <subcellularLocation>
        <location evidence="2">Secreted</location>
    </subcellularLocation>
</comment>
<evidence type="ECO:0000256" key="12">
    <source>
        <dbReference type="ARBA" id="ARBA00030567"/>
    </source>
</evidence>
<reference evidence="16 17" key="1">
    <citation type="submission" date="2017-04" db="EMBL/GenBank/DDBJ databases">
        <title>Draft genome sequence of Marssonina coronaria NL1: causal agent of apple blotch.</title>
        <authorList>
            <person name="Cheng Q."/>
        </authorList>
    </citation>
    <scope>NUCLEOTIDE SEQUENCE [LARGE SCALE GENOMIC DNA]</scope>
    <source>
        <strain evidence="16 17">NL1</strain>
    </source>
</reference>
<feature type="domain" description="Peptidase S9 prolyl oligopeptidase catalytic" evidence="14">
    <location>
        <begin position="582"/>
        <end position="751"/>
    </location>
</feature>
<dbReference type="InterPro" id="IPR002469">
    <property type="entry name" value="Peptidase_S9B_N"/>
</dbReference>
<dbReference type="GO" id="GO:0008236">
    <property type="term" value="F:serine-type peptidase activity"/>
    <property type="evidence" value="ECO:0007669"/>
    <property type="project" value="UniProtKB-KW"/>
</dbReference>
<proteinExistence type="inferred from homology"/>
<keyword evidence="17" id="KW-1185">Reference proteome</keyword>
<dbReference type="Gene3D" id="2.140.10.30">
    <property type="entry name" value="Dipeptidylpeptidase IV, N-terminal domain"/>
    <property type="match status" value="1"/>
</dbReference>
<evidence type="ECO:0000256" key="7">
    <source>
        <dbReference type="ARBA" id="ARBA00022670"/>
    </source>
</evidence>
<dbReference type="SUPFAM" id="SSF82171">
    <property type="entry name" value="DPP6 N-terminal domain-like"/>
    <property type="match status" value="1"/>
</dbReference>
<evidence type="ECO:0000256" key="6">
    <source>
        <dbReference type="ARBA" id="ARBA00022525"/>
    </source>
</evidence>
<dbReference type="STRING" id="503106.A0A218ZCB7"/>
<keyword evidence="7" id="KW-0645">Protease</keyword>
<dbReference type="Proteomes" id="UP000242519">
    <property type="component" value="Unassembled WGS sequence"/>
</dbReference>
<keyword evidence="8 13" id="KW-0732">Signal</keyword>
<evidence type="ECO:0000256" key="1">
    <source>
        <dbReference type="ARBA" id="ARBA00001257"/>
    </source>
</evidence>
<dbReference type="PANTHER" id="PTHR11731">
    <property type="entry name" value="PROTEASE FAMILY S9B,C DIPEPTIDYL-PEPTIDASE IV-RELATED"/>
    <property type="match status" value="1"/>
</dbReference>
<dbReference type="Pfam" id="PF00930">
    <property type="entry name" value="DPPIV_N"/>
    <property type="match status" value="1"/>
</dbReference>
<sequence length="790" mass="89658">MRPSNLLSTVAALLLAYPVSVVSQRGKFVTLEDALDPDTFGVNRATLRWTHLEGDGSYIQKIDGGDLVIDHVVEKRPKKLLRSGRKQDMASGYTEYFVQPSGERLLLASNVTQRYRYSFTANYYVYTVSTQKSAPLDATQNGDIQYACWAPTGNKIAYVKGNNLYIWQNGVSHQITKNGGRGIYNGIPGWVYEEEIFKSNSLLWFSPDGKRLAYLSLDETEIPSYRLPNAIGPGSLSGRNNPSLVELRYPQVGKALPSVSIHVVDLKNLKNTPVSPSPMPFIPEDLIIGEVAWVTPTSNMLLVRTFNRVQKHEKMMMWDVENNFNWVKGERTVNQGWIDNYRSVIYIPGSTSYFDLSDHEGWKHIYEYSNIGPHPRAITSGLWEVDSILHVNWRKKRIYYTSNERNSNERHVFSIGFDGKHKKLHADPIYSGGVWSADFSPGGDYYVISYDGPDVPFQEMMYTGTKLQKLNSISILSKAKKIIDKADRLVSKFNGGDKNIGRIVSNNALRAKLHEYHLPTTKWAKIEGPDLLLFDVMVQYPPFFDERVKYPVIFNLYGVPGTQSTLRTFQPIDFRAYLSSHPQLKYIVVTVDVRGAGRLGRNFRNGVTGNLGTLQATDINYVARRFAAKPFVDKSKMSLMGMGYGAYLAGKIIELDTNMFSSAVLTAPITDWRKYNNVYAERYMDLLGENRFGYEKSAMALSQGYRHLPGVCLVQHGNLDINGNFQASRQLFGEARGQGIKVEQEFYGNEDPVRLSDDLRPAHRMMSRHFFAELRRKPERNHRPSQQSPI</sequence>
<evidence type="ECO:0000256" key="4">
    <source>
        <dbReference type="ARBA" id="ARBA00012062"/>
    </source>
</evidence>
<dbReference type="GO" id="GO:0008239">
    <property type="term" value="F:dipeptidyl-peptidase activity"/>
    <property type="evidence" value="ECO:0007669"/>
    <property type="project" value="UniProtKB-EC"/>
</dbReference>
<dbReference type="SUPFAM" id="SSF53474">
    <property type="entry name" value="alpha/beta-Hydrolases"/>
    <property type="match status" value="1"/>
</dbReference>
<name>A0A218ZCB7_9HELO</name>
<evidence type="ECO:0000256" key="10">
    <source>
        <dbReference type="ARBA" id="ARBA00022825"/>
    </source>
</evidence>
<accession>A0A218ZCB7</accession>
<evidence type="ECO:0000256" key="11">
    <source>
        <dbReference type="ARBA" id="ARBA00023180"/>
    </source>
</evidence>
<keyword evidence="5" id="KW-0031">Aminopeptidase</keyword>
<dbReference type="GO" id="GO:0005576">
    <property type="term" value="C:extracellular region"/>
    <property type="evidence" value="ECO:0007669"/>
    <property type="project" value="UniProtKB-SubCell"/>
</dbReference>
<dbReference type="InterPro" id="IPR029058">
    <property type="entry name" value="AB_hydrolase_fold"/>
</dbReference>
<dbReference type="GO" id="GO:0004177">
    <property type="term" value="F:aminopeptidase activity"/>
    <property type="evidence" value="ECO:0007669"/>
    <property type="project" value="UniProtKB-KW"/>
</dbReference>
<dbReference type="AlphaFoldDB" id="A0A218ZCB7"/>
<evidence type="ECO:0000256" key="13">
    <source>
        <dbReference type="SAM" id="SignalP"/>
    </source>
</evidence>
<dbReference type="GO" id="GO:0005886">
    <property type="term" value="C:plasma membrane"/>
    <property type="evidence" value="ECO:0007669"/>
    <property type="project" value="TreeGrafter"/>
</dbReference>
<evidence type="ECO:0000259" key="14">
    <source>
        <dbReference type="Pfam" id="PF00326"/>
    </source>
</evidence>
<dbReference type="EMBL" id="MZNU01000061">
    <property type="protein sequence ID" value="OWP05699.1"/>
    <property type="molecule type" value="Genomic_DNA"/>
</dbReference>
<feature type="signal peptide" evidence="13">
    <location>
        <begin position="1"/>
        <end position="23"/>
    </location>
</feature>
<evidence type="ECO:0000256" key="9">
    <source>
        <dbReference type="ARBA" id="ARBA00022801"/>
    </source>
</evidence>
<keyword evidence="6" id="KW-0964">Secreted</keyword>
<comment type="similarity">
    <text evidence="3">Belongs to the peptidase S9B family.</text>
</comment>
<dbReference type="EC" id="3.4.14.5" evidence="4"/>
<comment type="catalytic activity">
    <reaction evidence="1">
        <text>Release of an N-terminal dipeptide, Xaa-Yaa-|-Zaa-, from a polypeptide, preferentially when Yaa is Pro, provided Zaa is neither Pro nor hydroxyproline.</text>
        <dbReference type="EC" id="3.4.14.5"/>
    </reaction>
</comment>
<dbReference type="Pfam" id="PF00326">
    <property type="entry name" value="Peptidase_S9"/>
    <property type="match status" value="1"/>
</dbReference>
<keyword evidence="10" id="KW-0720">Serine protease</keyword>
<keyword evidence="11" id="KW-0325">Glycoprotein</keyword>
<evidence type="ECO:0000256" key="3">
    <source>
        <dbReference type="ARBA" id="ARBA00006150"/>
    </source>
</evidence>